<gene>
    <name evidence="5" type="ORF">ACFOY1_08405</name>
</gene>
<dbReference type="Pfam" id="PF03466">
    <property type="entry name" value="LysR_substrate"/>
    <property type="match status" value="1"/>
</dbReference>
<protein>
    <submittedName>
        <fullName evidence="5">LysR family transcriptional regulator</fullName>
    </submittedName>
</protein>
<dbReference type="EMBL" id="JBHSBV010000003">
    <property type="protein sequence ID" value="MFC4200972.1"/>
    <property type="molecule type" value="Genomic_DNA"/>
</dbReference>
<dbReference type="PROSITE" id="PS50931">
    <property type="entry name" value="HTH_LYSR"/>
    <property type="match status" value="1"/>
</dbReference>
<evidence type="ECO:0000256" key="3">
    <source>
        <dbReference type="ARBA" id="ARBA00023163"/>
    </source>
</evidence>
<name>A0ABV8NXP1_9BURK</name>
<evidence type="ECO:0000259" key="4">
    <source>
        <dbReference type="PROSITE" id="PS50931"/>
    </source>
</evidence>
<dbReference type="InterPro" id="IPR005119">
    <property type="entry name" value="LysR_subst-bd"/>
</dbReference>
<accession>A0ABV8NXP1</accession>
<proteinExistence type="predicted"/>
<evidence type="ECO:0000256" key="2">
    <source>
        <dbReference type="ARBA" id="ARBA00023125"/>
    </source>
</evidence>
<reference evidence="6" key="1">
    <citation type="journal article" date="2019" name="Int. J. Syst. Evol. Microbiol.">
        <title>The Global Catalogue of Microorganisms (GCM) 10K type strain sequencing project: providing services to taxonomists for standard genome sequencing and annotation.</title>
        <authorList>
            <consortium name="The Broad Institute Genomics Platform"/>
            <consortium name="The Broad Institute Genome Sequencing Center for Infectious Disease"/>
            <person name="Wu L."/>
            <person name="Ma J."/>
        </authorList>
    </citation>
    <scope>NUCLEOTIDE SEQUENCE [LARGE SCALE GENOMIC DNA]</scope>
    <source>
        <strain evidence="6">LMG 24813</strain>
    </source>
</reference>
<keyword evidence="6" id="KW-1185">Reference proteome</keyword>
<comment type="caution">
    <text evidence="5">The sequence shown here is derived from an EMBL/GenBank/DDBJ whole genome shotgun (WGS) entry which is preliminary data.</text>
</comment>
<keyword evidence="2" id="KW-0238">DNA-binding</keyword>
<dbReference type="Pfam" id="PF00126">
    <property type="entry name" value="HTH_1"/>
    <property type="match status" value="1"/>
</dbReference>
<keyword evidence="3" id="KW-0804">Transcription</keyword>
<sequence>MIKLSIRQLSAIRELAVSRNFTVAASSLHTTQSNLSMMIRQAEEIVGLRLFDRTTKQVSPTPAGEAFANSIGRLLDDLEAHIASLQSLGELSKGTLSIGVTPLLSSTLIARVVAQFSEQYPGISVRMEDTTTEALTTLLTRREIDLAIGTFDGRASEIHIHPLFEDRLLALSHPALGLGSRVKWNDLLAQKLIGIGQNSSVGRLIEHAFWSASRRIVRPAIASHHWLTVMALTAELRGVCIVPSYACISELTENLVRSDLVDPVVSRTVGVATIKGRSLSPAAQAFIRTLQEKARA</sequence>
<dbReference type="InterPro" id="IPR000847">
    <property type="entry name" value="LysR_HTH_N"/>
</dbReference>
<dbReference type="RefSeq" id="WP_217963674.1">
    <property type="nucleotide sequence ID" value="NZ_JAHTBN010000002.1"/>
</dbReference>
<dbReference type="PANTHER" id="PTHR30419:SF8">
    <property type="entry name" value="NITROGEN ASSIMILATION TRANSCRIPTIONAL ACTIVATOR-RELATED"/>
    <property type="match status" value="1"/>
</dbReference>
<dbReference type="PANTHER" id="PTHR30419">
    <property type="entry name" value="HTH-TYPE TRANSCRIPTIONAL REGULATOR YBHD"/>
    <property type="match status" value="1"/>
</dbReference>
<dbReference type="InterPro" id="IPR050950">
    <property type="entry name" value="HTH-type_LysR_regulators"/>
</dbReference>
<dbReference type="Proteomes" id="UP001595848">
    <property type="component" value="Unassembled WGS sequence"/>
</dbReference>
<evidence type="ECO:0000256" key="1">
    <source>
        <dbReference type="ARBA" id="ARBA00023015"/>
    </source>
</evidence>
<evidence type="ECO:0000313" key="5">
    <source>
        <dbReference type="EMBL" id="MFC4200972.1"/>
    </source>
</evidence>
<evidence type="ECO:0000313" key="6">
    <source>
        <dbReference type="Proteomes" id="UP001595848"/>
    </source>
</evidence>
<organism evidence="5 6">
    <name type="scientific">Candidimonas humi</name>
    <dbReference type="NCBI Taxonomy" id="683355"/>
    <lineage>
        <taxon>Bacteria</taxon>
        <taxon>Pseudomonadati</taxon>
        <taxon>Pseudomonadota</taxon>
        <taxon>Betaproteobacteria</taxon>
        <taxon>Burkholderiales</taxon>
        <taxon>Alcaligenaceae</taxon>
        <taxon>Candidimonas</taxon>
    </lineage>
</organism>
<keyword evidence="1" id="KW-0805">Transcription regulation</keyword>
<feature type="domain" description="HTH lysR-type" evidence="4">
    <location>
        <begin position="4"/>
        <end position="61"/>
    </location>
</feature>